<comment type="catalytic activity">
    <reaction evidence="3">
        <text>a monoacylglycerol + H2O = glycerol + a fatty acid + H(+)</text>
        <dbReference type="Rhea" id="RHEA:15245"/>
        <dbReference type="ChEBI" id="CHEBI:15377"/>
        <dbReference type="ChEBI" id="CHEBI:15378"/>
        <dbReference type="ChEBI" id="CHEBI:17408"/>
        <dbReference type="ChEBI" id="CHEBI:17754"/>
        <dbReference type="ChEBI" id="CHEBI:28868"/>
    </reaction>
</comment>
<feature type="signal peptide" evidence="4">
    <location>
        <begin position="1"/>
        <end position="16"/>
    </location>
</feature>
<protein>
    <submittedName>
        <fullName evidence="7">Lipase</fullName>
    </submittedName>
</protein>
<sequence>MMLILSILSIIAFTAAGPVPSVDENTRVLEHRAVTVTTQDLSNFRFYLQHADAAYCNFNTAVGKPVYCSAGNCPDIEKDAAIVVKSVIGTKTGIGAYVATDNARKEIVVSVRGSINVRNWITNFDFGQKACDLVAGCGVHTGFLDAWEEVAANIKAAVTAAKAANPTFKFVATGHSLGGAVATIAAAYLRKDGFPFDLYTYGSPRVGNDFFANFVTQQTGAEYRVTHGDDPVPRLPPIIFGYRHTSPEYWLDGGPLDKDYTVTEIKVCEGMPNVMCNGGTVGLDILAHITYFQSMATGAPIAIPWKPHMSDEELEKKLTRYSELDQEFVKQMT</sequence>
<evidence type="ECO:0000256" key="4">
    <source>
        <dbReference type="SAM" id="SignalP"/>
    </source>
</evidence>
<dbReference type="PANTHER" id="PTHR45856:SF11">
    <property type="entry name" value="FUNGAL LIPASE-LIKE DOMAIN-CONTAINING PROTEIN"/>
    <property type="match status" value="1"/>
</dbReference>
<dbReference type="Pfam" id="PF03893">
    <property type="entry name" value="Lipase3_N"/>
    <property type="match status" value="1"/>
</dbReference>
<comment type="catalytic activity">
    <reaction evidence="2">
        <text>a diacylglycerol + H2O = a monoacylglycerol + a fatty acid + H(+)</text>
        <dbReference type="Rhea" id="RHEA:32731"/>
        <dbReference type="ChEBI" id="CHEBI:15377"/>
        <dbReference type="ChEBI" id="CHEBI:15378"/>
        <dbReference type="ChEBI" id="CHEBI:17408"/>
        <dbReference type="ChEBI" id="CHEBI:18035"/>
        <dbReference type="ChEBI" id="CHEBI:28868"/>
    </reaction>
</comment>
<feature type="chain" id="PRO_5005204617" evidence="4">
    <location>
        <begin position="17"/>
        <end position="333"/>
    </location>
</feature>
<dbReference type="AlphaFoldDB" id="A0A0H4A7L1"/>
<evidence type="ECO:0000256" key="1">
    <source>
        <dbReference type="ARBA" id="ARBA00043996"/>
    </source>
</evidence>
<dbReference type="InterPro" id="IPR051218">
    <property type="entry name" value="Sec_MonoDiacylglyc_Lipase"/>
</dbReference>
<keyword evidence="4" id="KW-0732">Signal</keyword>
<organism evidence="7">
    <name type="scientific">Fusarium solani</name>
    <name type="common">Filamentous fungus</name>
    <dbReference type="NCBI Taxonomy" id="169388"/>
    <lineage>
        <taxon>Eukaryota</taxon>
        <taxon>Fungi</taxon>
        <taxon>Dikarya</taxon>
        <taxon>Ascomycota</taxon>
        <taxon>Pezizomycotina</taxon>
        <taxon>Sordariomycetes</taxon>
        <taxon>Hypocreomycetidae</taxon>
        <taxon>Hypocreales</taxon>
        <taxon>Nectriaceae</taxon>
        <taxon>Fusarium</taxon>
        <taxon>Fusarium solani species complex</taxon>
    </lineage>
</organism>
<accession>A0A0H4A7L1</accession>
<dbReference type="InterPro" id="IPR002921">
    <property type="entry name" value="Fungal_lipase-type"/>
</dbReference>
<feature type="domain" description="Mono-/di-acylglycerol lipase N-terminal" evidence="6">
    <location>
        <begin position="34"/>
        <end position="80"/>
    </location>
</feature>
<dbReference type="VEuPathDB" id="FungiDB:B0J15DRAFT_433722"/>
<evidence type="ECO:0000259" key="6">
    <source>
        <dbReference type="Pfam" id="PF03893"/>
    </source>
</evidence>
<dbReference type="Gene3D" id="3.40.50.1820">
    <property type="entry name" value="alpha/beta hydrolase"/>
    <property type="match status" value="1"/>
</dbReference>
<dbReference type="EMBL" id="KT003282">
    <property type="protein sequence ID" value="AKN45016.1"/>
    <property type="molecule type" value="mRNA"/>
</dbReference>
<evidence type="ECO:0000256" key="3">
    <source>
        <dbReference type="ARBA" id="ARBA00048461"/>
    </source>
</evidence>
<dbReference type="GO" id="GO:0016042">
    <property type="term" value="P:lipid catabolic process"/>
    <property type="evidence" value="ECO:0007669"/>
    <property type="project" value="InterPro"/>
</dbReference>
<feature type="domain" description="Fungal lipase-type" evidence="5">
    <location>
        <begin position="108"/>
        <end position="238"/>
    </location>
</feature>
<dbReference type="Pfam" id="PF01764">
    <property type="entry name" value="Lipase_3"/>
    <property type="match status" value="1"/>
</dbReference>
<dbReference type="InterPro" id="IPR005592">
    <property type="entry name" value="Mono/diacylglycerol_lipase_N"/>
</dbReference>
<dbReference type="SMR" id="A0A0H4A7L1"/>
<evidence type="ECO:0000259" key="5">
    <source>
        <dbReference type="Pfam" id="PF01764"/>
    </source>
</evidence>
<dbReference type="CDD" id="cd00519">
    <property type="entry name" value="Lipase_3"/>
    <property type="match status" value="1"/>
</dbReference>
<dbReference type="PANTHER" id="PTHR45856">
    <property type="entry name" value="ALPHA/BETA-HYDROLASES SUPERFAMILY PROTEIN"/>
    <property type="match status" value="1"/>
</dbReference>
<name>A0A0H4A7L1_FUSSL</name>
<proteinExistence type="evidence at transcript level"/>
<reference evidence="7" key="1">
    <citation type="submission" date="2015-05" db="EMBL/GenBank/DDBJ databases">
        <title>Overexpression of lipase from Fusarium solani in Pichia pastoris and application in lipid-containing wastewater pretreatment.</title>
        <authorList>
            <person name="Wongwatanapaiboon J."/>
        </authorList>
    </citation>
    <scope>NUCLEOTIDE SEQUENCE</scope>
    <source>
        <strain evidence="7">NAN103</strain>
    </source>
</reference>
<evidence type="ECO:0000256" key="2">
    <source>
        <dbReference type="ARBA" id="ARBA00047591"/>
    </source>
</evidence>
<evidence type="ECO:0000313" key="7">
    <source>
        <dbReference type="EMBL" id="AKN45016.1"/>
    </source>
</evidence>
<dbReference type="InterPro" id="IPR029058">
    <property type="entry name" value="AB_hydrolase_fold"/>
</dbReference>
<comment type="similarity">
    <text evidence="1">Belongs to the AB hydrolase superfamily. Lipase family. Class 3 subfamily.</text>
</comment>
<dbReference type="SUPFAM" id="SSF53474">
    <property type="entry name" value="alpha/beta-Hydrolases"/>
    <property type="match status" value="1"/>
</dbReference>